<evidence type="ECO:0000256" key="3">
    <source>
        <dbReference type="ARBA" id="ARBA00023015"/>
    </source>
</evidence>
<keyword evidence="5" id="KW-0804">Transcription</keyword>
<dbReference type="Proteomes" id="UP001157418">
    <property type="component" value="Unassembled WGS sequence"/>
</dbReference>
<dbReference type="InterPro" id="IPR015300">
    <property type="entry name" value="DNA-bd_pseudobarrel_sf"/>
</dbReference>
<dbReference type="CDD" id="cd10017">
    <property type="entry name" value="B3_DNA"/>
    <property type="match status" value="3"/>
</dbReference>
<dbReference type="GO" id="GO:0005634">
    <property type="term" value="C:nucleus"/>
    <property type="evidence" value="ECO:0007669"/>
    <property type="project" value="UniProtKB-SubCell"/>
</dbReference>
<evidence type="ECO:0000256" key="1">
    <source>
        <dbReference type="ARBA" id="ARBA00004123"/>
    </source>
</evidence>
<protein>
    <recommendedName>
        <fullName evidence="7">TF-B3 domain-containing protein</fullName>
    </recommendedName>
</protein>
<proteinExistence type="predicted"/>
<keyword evidence="6" id="KW-0539">Nucleus</keyword>
<feature type="domain" description="TF-B3" evidence="7">
    <location>
        <begin position="283"/>
        <end position="383"/>
    </location>
</feature>
<feature type="domain" description="TF-B3" evidence="7">
    <location>
        <begin position="179"/>
        <end position="275"/>
    </location>
</feature>
<evidence type="ECO:0000313" key="8">
    <source>
        <dbReference type="EMBL" id="CAH1442292.1"/>
    </source>
</evidence>
<gene>
    <name evidence="8" type="ORF">LVIROSA_LOCUS28289</name>
</gene>
<dbReference type="PROSITE" id="PS50863">
    <property type="entry name" value="B3"/>
    <property type="match status" value="3"/>
</dbReference>
<accession>A0AAU9NWU4</accession>
<dbReference type="Gene3D" id="2.40.330.10">
    <property type="entry name" value="DNA-binding pseudobarrel domain"/>
    <property type="match status" value="3"/>
</dbReference>
<evidence type="ECO:0000259" key="7">
    <source>
        <dbReference type="PROSITE" id="PS50863"/>
    </source>
</evidence>
<name>A0AAU9NWU4_9ASTR</name>
<keyword evidence="4" id="KW-0238">DNA-binding</keyword>
<organism evidence="8 9">
    <name type="scientific">Lactuca virosa</name>
    <dbReference type="NCBI Taxonomy" id="75947"/>
    <lineage>
        <taxon>Eukaryota</taxon>
        <taxon>Viridiplantae</taxon>
        <taxon>Streptophyta</taxon>
        <taxon>Embryophyta</taxon>
        <taxon>Tracheophyta</taxon>
        <taxon>Spermatophyta</taxon>
        <taxon>Magnoliopsida</taxon>
        <taxon>eudicotyledons</taxon>
        <taxon>Gunneridae</taxon>
        <taxon>Pentapetalae</taxon>
        <taxon>asterids</taxon>
        <taxon>campanulids</taxon>
        <taxon>Asterales</taxon>
        <taxon>Asteraceae</taxon>
        <taxon>Cichorioideae</taxon>
        <taxon>Cichorieae</taxon>
        <taxon>Lactucinae</taxon>
        <taxon>Lactuca</taxon>
    </lineage>
</organism>
<dbReference type="EMBL" id="CAKMRJ010005412">
    <property type="protein sequence ID" value="CAH1442292.1"/>
    <property type="molecule type" value="Genomic_DNA"/>
</dbReference>
<comment type="caution">
    <text evidence="8">The sequence shown here is derived from an EMBL/GenBank/DDBJ whole genome shotgun (WGS) entry which is preliminary data.</text>
</comment>
<comment type="subcellular location">
    <subcellularLocation>
        <location evidence="1">Nucleus</location>
    </subcellularLocation>
</comment>
<dbReference type="SUPFAM" id="SSF101936">
    <property type="entry name" value="DNA-binding pseudobarrel domain"/>
    <property type="match status" value="3"/>
</dbReference>
<dbReference type="PANTHER" id="PTHR31674">
    <property type="entry name" value="B3 DOMAIN-CONTAINING PROTEIN REM-LIKE 3-RELATED"/>
    <property type="match status" value="1"/>
</dbReference>
<dbReference type="SMART" id="SM01019">
    <property type="entry name" value="B3"/>
    <property type="match status" value="3"/>
</dbReference>
<evidence type="ECO:0000256" key="4">
    <source>
        <dbReference type="ARBA" id="ARBA00023125"/>
    </source>
</evidence>
<dbReference type="InterPro" id="IPR003340">
    <property type="entry name" value="B3_DNA-bd"/>
</dbReference>
<reference evidence="8 9" key="1">
    <citation type="submission" date="2022-01" db="EMBL/GenBank/DDBJ databases">
        <authorList>
            <person name="Xiong W."/>
            <person name="Schranz E."/>
        </authorList>
    </citation>
    <scope>NUCLEOTIDE SEQUENCE [LARGE SCALE GENOMIC DNA]</scope>
</reference>
<keyword evidence="3" id="KW-0805">Transcription regulation</keyword>
<feature type="domain" description="TF-B3" evidence="7">
    <location>
        <begin position="61"/>
        <end position="156"/>
    </location>
</feature>
<evidence type="ECO:0000256" key="5">
    <source>
        <dbReference type="ARBA" id="ARBA00023163"/>
    </source>
</evidence>
<dbReference type="GO" id="GO:0003677">
    <property type="term" value="F:DNA binding"/>
    <property type="evidence" value="ECO:0007669"/>
    <property type="project" value="UniProtKB-KW"/>
</dbReference>
<keyword evidence="9" id="KW-1185">Reference proteome</keyword>
<evidence type="ECO:0000256" key="6">
    <source>
        <dbReference type="ARBA" id="ARBA00023242"/>
    </source>
</evidence>
<dbReference type="InterPro" id="IPR039218">
    <property type="entry name" value="REM_fam"/>
</dbReference>
<dbReference type="Pfam" id="PF02362">
    <property type="entry name" value="B3"/>
    <property type="match status" value="3"/>
</dbReference>
<dbReference type="PANTHER" id="PTHR31674:SF62">
    <property type="entry name" value="B3 DOMAIN-CONTAINING PROTEIN REM14-RELATED"/>
    <property type="match status" value="1"/>
</dbReference>
<keyword evidence="2" id="KW-0677">Repeat</keyword>
<evidence type="ECO:0000313" key="9">
    <source>
        <dbReference type="Proteomes" id="UP001157418"/>
    </source>
</evidence>
<evidence type="ECO:0000256" key="2">
    <source>
        <dbReference type="ARBA" id="ARBA00022737"/>
    </source>
</evidence>
<dbReference type="AlphaFoldDB" id="A0AAU9NWU4"/>
<sequence>MVFEQSTCEKHYPNLFDEMEGEEPLTESETIGTHRPKKVKKRKRNDYAYEDEEIPQVGSGCFIGKMTPYVFNKSRLHVPVKFARSKGLITQRIHRQVYLMDDTRRTWPATLTKTKTELCLTGWHEFILKNHMKVGDVCRFVLVKNGELPVFKCYNIGKNLVKNHIQVKETSSTLNNHPYFISNLKPTSFKRSFLYLPVDFWIPNRLKAGEIILRGNKGRSWKVELKKANERLLYLGSGFTPFLVANGMKEGDAFKFELVEKEEDKPPIVNLMCSILCEDGRPYFAGELKSYNIRQSILYLPSRFAKSNGLINHKRMTLKNVEDERSWTVDLKNHKNSNFYYIGGLGWKDFRVAYGPKKGYHYKFELVYKGEKPIGNFYIKKNSLKLLDFFDGYKFVKL</sequence>